<gene>
    <name evidence="1" type="ORF">BGC07_01120</name>
</gene>
<evidence type="ECO:0000313" key="1">
    <source>
        <dbReference type="EMBL" id="ODN41830.1"/>
    </source>
</evidence>
<organism evidence="1 2">
    <name type="scientific">Piscirickettsia litoralis</name>
    <dbReference type="NCBI Taxonomy" id="1891921"/>
    <lineage>
        <taxon>Bacteria</taxon>
        <taxon>Pseudomonadati</taxon>
        <taxon>Pseudomonadota</taxon>
        <taxon>Gammaproteobacteria</taxon>
        <taxon>Thiotrichales</taxon>
        <taxon>Piscirickettsiaceae</taxon>
        <taxon>Piscirickettsia</taxon>
    </lineage>
</organism>
<accession>A0ABX3A308</accession>
<dbReference type="Proteomes" id="UP000094329">
    <property type="component" value="Unassembled WGS sequence"/>
</dbReference>
<evidence type="ECO:0000313" key="2">
    <source>
        <dbReference type="Proteomes" id="UP000094329"/>
    </source>
</evidence>
<sequence>MPADEKYPVMVFWDFDGPINNTRFNFDSKNSDTYILAENLLQGLTGVYISYRYHLETVFKILHDNGVISVPASQRCAYKNIGLDGALKAQMYQALDECFGDDRNYLLKKARGNYCSRR</sequence>
<proteinExistence type="predicted"/>
<protein>
    <submittedName>
        <fullName evidence="1">Uncharacterized protein</fullName>
    </submittedName>
</protein>
<reference evidence="1 2" key="1">
    <citation type="submission" date="2016-08" db="EMBL/GenBank/DDBJ databases">
        <title>Draft genome sequence of Candidatus Piscirickettsia litoralis, from seawater.</title>
        <authorList>
            <person name="Wan X."/>
            <person name="Lee A.J."/>
            <person name="Hou S."/>
            <person name="Donachie S.P."/>
        </authorList>
    </citation>
    <scope>NUCLEOTIDE SEQUENCE [LARGE SCALE GENOMIC DNA]</scope>
    <source>
        <strain evidence="1 2">Y2</strain>
    </source>
</reference>
<dbReference type="EMBL" id="MDTU01000001">
    <property type="protein sequence ID" value="ODN41830.1"/>
    <property type="molecule type" value="Genomic_DNA"/>
</dbReference>
<dbReference type="RefSeq" id="WP_069311632.1">
    <property type="nucleotide sequence ID" value="NZ_MDTU01000001.1"/>
</dbReference>
<name>A0ABX3A308_9GAMM</name>
<comment type="caution">
    <text evidence="1">The sequence shown here is derived from an EMBL/GenBank/DDBJ whole genome shotgun (WGS) entry which is preliminary data.</text>
</comment>
<keyword evidence="2" id="KW-1185">Reference proteome</keyword>